<dbReference type="PANTHER" id="PTHR10168">
    <property type="entry name" value="GLUTAREDOXIN"/>
    <property type="match status" value="1"/>
</dbReference>
<dbReference type="SUPFAM" id="SSF52833">
    <property type="entry name" value="Thioredoxin-like"/>
    <property type="match status" value="1"/>
</dbReference>
<dbReference type="Gene3D" id="3.40.30.10">
    <property type="entry name" value="Glutaredoxin"/>
    <property type="match status" value="1"/>
</dbReference>
<dbReference type="GO" id="GO:0005737">
    <property type="term" value="C:cytoplasm"/>
    <property type="evidence" value="ECO:0007669"/>
    <property type="project" value="UniProtKB-SubCell"/>
</dbReference>
<dbReference type="STRING" id="33114.A0A2G2XEH8"/>
<reference evidence="7 8" key="1">
    <citation type="journal article" date="2017" name="Genome Biol.">
        <title>New reference genome sequences of hot pepper reveal the massive evolution of plant disease-resistance genes by retroduplication.</title>
        <authorList>
            <person name="Kim S."/>
            <person name="Park J."/>
            <person name="Yeom S.I."/>
            <person name="Kim Y.M."/>
            <person name="Seo E."/>
            <person name="Kim K.T."/>
            <person name="Kim M.S."/>
            <person name="Lee J.M."/>
            <person name="Cheong K."/>
            <person name="Shin H.S."/>
            <person name="Kim S.B."/>
            <person name="Han K."/>
            <person name="Lee J."/>
            <person name="Park M."/>
            <person name="Lee H.A."/>
            <person name="Lee H.Y."/>
            <person name="Lee Y."/>
            <person name="Oh S."/>
            <person name="Lee J.H."/>
            <person name="Choi E."/>
            <person name="Choi E."/>
            <person name="Lee S.E."/>
            <person name="Jeon J."/>
            <person name="Kim H."/>
            <person name="Choi G."/>
            <person name="Song H."/>
            <person name="Lee J."/>
            <person name="Lee S.C."/>
            <person name="Kwon J.K."/>
            <person name="Lee H.Y."/>
            <person name="Koo N."/>
            <person name="Hong Y."/>
            <person name="Kim R.W."/>
            <person name="Kang W.H."/>
            <person name="Huh J.H."/>
            <person name="Kang B.C."/>
            <person name="Yang T.J."/>
            <person name="Lee Y.H."/>
            <person name="Bennetzen J.L."/>
            <person name="Choi D."/>
        </authorList>
    </citation>
    <scope>NUCLEOTIDE SEQUENCE [LARGE SCALE GENOMIC DNA]</scope>
    <source>
        <strain evidence="8">cv. PBC81</strain>
    </source>
</reference>
<comment type="similarity">
    <text evidence="2">Belongs to the glutaredoxin family. CC-type subfamily.</text>
</comment>
<dbReference type="Pfam" id="PF00462">
    <property type="entry name" value="Glutaredoxin"/>
    <property type="match status" value="1"/>
</dbReference>
<evidence type="ECO:0000313" key="8">
    <source>
        <dbReference type="Proteomes" id="UP000224567"/>
    </source>
</evidence>
<dbReference type="InterPro" id="IPR011905">
    <property type="entry name" value="GlrX-like_pln_2"/>
</dbReference>
<evidence type="ECO:0000256" key="2">
    <source>
        <dbReference type="ARBA" id="ARBA00007568"/>
    </source>
</evidence>
<evidence type="ECO:0000256" key="1">
    <source>
        <dbReference type="ARBA" id="ARBA00004496"/>
    </source>
</evidence>
<sequence length="147" mass="15396">MDRTSARRSSVAPAVGGSSSGGSGTPSGHPSNRTKRKAKTGFAKLIGENAVLIISMSECCMCVIVKSLLVSLGVNPKVFNVDEEEKTSVLMKLSKMNEGASSGTGGPWELPAVYIGGKYLGGVDKVMESHINGELVPMLREVGALWL</sequence>
<evidence type="ECO:0000259" key="6">
    <source>
        <dbReference type="Pfam" id="PF00462"/>
    </source>
</evidence>
<comment type="caution">
    <text evidence="7">The sequence shown here is derived from an EMBL/GenBank/DDBJ whole genome shotgun (WGS) entry which is preliminary data.</text>
</comment>
<evidence type="ECO:0000256" key="4">
    <source>
        <dbReference type="ARBA" id="ARBA00023284"/>
    </source>
</evidence>
<dbReference type="Proteomes" id="UP000224567">
    <property type="component" value="Unassembled WGS sequence"/>
</dbReference>
<accession>A0A2G2XEH8</accession>
<feature type="domain" description="Glutaredoxin" evidence="6">
    <location>
        <begin position="51"/>
        <end position="119"/>
    </location>
</feature>
<dbReference type="AlphaFoldDB" id="A0A2G2XEH8"/>
<evidence type="ECO:0000256" key="3">
    <source>
        <dbReference type="ARBA" id="ARBA00022490"/>
    </source>
</evidence>
<comment type="subcellular location">
    <subcellularLocation>
        <location evidence="1">Cytoplasm</location>
    </subcellularLocation>
</comment>
<keyword evidence="8" id="KW-1185">Reference proteome</keyword>
<dbReference type="NCBIfam" id="TIGR02189">
    <property type="entry name" value="GlrX-like_plant"/>
    <property type="match status" value="1"/>
</dbReference>
<name>A0A2G2XEH8_CAPBA</name>
<evidence type="ECO:0000256" key="5">
    <source>
        <dbReference type="SAM" id="MobiDB-lite"/>
    </source>
</evidence>
<proteinExistence type="inferred from homology"/>
<feature type="region of interest" description="Disordered" evidence="5">
    <location>
        <begin position="1"/>
        <end position="36"/>
    </location>
</feature>
<dbReference type="InterPro" id="IPR036249">
    <property type="entry name" value="Thioredoxin-like_sf"/>
</dbReference>
<dbReference type="EMBL" id="MLFT02000002">
    <property type="protein sequence ID" value="PHT55898.1"/>
    <property type="molecule type" value="Genomic_DNA"/>
</dbReference>
<dbReference type="InterPro" id="IPR002109">
    <property type="entry name" value="Glutaredoxin"/>
</dbReference>
<reference evidence="8" key="2">
    <citation type="journal article" date="2017" name="J. Anim. Genet.">
        <title>Multiple reference genome sequences of hot pepper reveal the massive evolution of plant disease resistance genes by retroduplication.</title>
        <authorList>
            <person name="Kim S."/>
            <person name="Park J."/>
            <person name="Yeom S.-I."/>
            <person name="Kim Y.-M."/>
            <person name="Seo E."/>
            <person name="Kim K.-T."/>
            <person name="Kim M.-S."/>
            <person name="Lee J.M."/>
            <person name="Cheong K."/>
            <person name="Shin H.-S."/>
            <person name="Kim S.-B."/>
            <person name="Han K."/>
            <person name="Lee J."/>
            <person name="Park M."/>
            <person name="Lee H.-A."/>
            <person name="Lee H.-Y."/>
            <person name="Lee Y."/>
            <person name="Oh S."/>
            <person name="Lee J.H."/>
            <person name="Choi E."/>
            <person name="Choi E."/>
            <person name="Lee S.E."/>
            <person name="Jeon J."/>
            <person name="Kim H."/>
            <person name="Choi G."/>
            <person name="Song H."/>
            <person name="Lee J."/>
            <person name="Lee S.-C."/>
            <person name="Kwon J.-K."/>
            <person name="Lee H.-Y."/>
            <person name="Koo N."/>
            <person name="Hong Y."/>
            <person name="Kim R.W."/>
            <person name="Kang W.-H."/>
            <person name="Huh J.H."/>
            <person name="Kang B.-C."/>
            <person name="Yang T.-J."/>
            <person name="Lee Y.-H."/>
            <person name="Bennetzen J.L."/>
            <person name="Choi D."/>
        </authorList>
    </citation>
    <scope>NUCLEOTIDE SEQUENCE [LARGE SCALE GENOMIC DNA]</scope>
    <source>
        <strain evidence="8">cv. PBC81</strain>
    </source>
</reference>
<gene>
    <name evidence="7" type="ORF">CQW23_04384</name>
</gene>
<keyword evidence="3" id="KW-0963">Cytoplasm</keyword>
<dbReference type="PROSITE" id="PS51354">
    <property type="entry name" value="GLUTAREDOXIN_2"/>
    <property type="match status" value="1"/>
</dbReference>
<protein>
    <submittedName>
        <fullName evidence="7">Glutaredoxin-C9</fullName>
    </submittedName>
</protein>
<keyword evidence="4" id="KW-0676">Redox-active center</keyword>
<evidence type="ECO:0000313" key="7">
    <source>
        <dbReference type="EMBL" id="PHT55898.1"/>
    </source>
</evidence>
<organism evidence="7 8">
    <name type="scientific">Capsicum baccatum</name>
    <name type="common">Peruvian pepper</name>
    <dbReference type="NCBI Taxonomy" id="33114"/>
    <lineage>
        <taxon>Eukaryota</taxon>
        <taxon>Viridiplantae</taxon>
        <taxon>Streptophyta</taxon>
        <taxon>Embryophyta</taxon>
        <taxon>Tracheophyta</taxon>
        <taxon>Spermatophyta</taxon>
        <taxon>Magnoliopsida</taxon>
        <taxon>eudicotyledons</taxon>
        <taxon>Gunneridae</taxon>
        <taxon>Pentapetalae</taxon>
        <taxon>asterids</taxon>
        <taxon>lamiids</taxon>
        <taxon>Solanales</taxon>
        <taxon>Solanaceae</taxon>
        <taxon>Solanoideae</taxon>
        <taxon>Capsiceae</taxon>
        <taxon>Capsicum</taxon>
    </lineage>
</organism>
<dbReference type="OrthoDB" id="418495at2759"/>